<evidence type="ECO:0000313" key="3">
    <source>
        <dbReference type="EMBL" id="MEE4595872.1"/>
    </source>
</evidence>
<accession>A0ABU7Q3D5</accession>
<feature type="transmembrane region" description="Helical" evidence="2">
    <location>
        <begin position="21"/>
        <end position="42"/>
    </location>
</feature>
<feature type="transmembrane region" description="Helical" evidence="2">
    <location>
        <begin position="487"/>
        <end position="504"/>
    </location>
</feature>
<evidence type="ECO:0008006" key="5">
    <source>
        <dbReference type="Google" id="ProtNLM"/>
    </source>
</evidence>
<protein>
    <recommendedName>
        <fullName evidence="5">Integral membrane protein</fullName>
    </recommendedName>
</protein>
<organism evidence="3 4">
    <name type="scientific">Streptomyces asiaticus subsp. ignotus</name>
    <dbReference type="NCBI Taxonomy" id="3098222"/>
    <lineage>
        <taxon>Bacteria</taxon>
        <taxon>Bacillati</taxon>
        <taxon>Actinomycetota</taxon>
        <taxon>Actinomycetes</taxon>
        <taxon>Kitasatosporales</taxon>
        <taxon>Streptomycetaceae</taxon>
        <taxon>Streptomyces</taxon>
        <taxon>Streptomyces violaceusniger group</taxon>
    </lineage>
</organism>
<keyword evidence="2" id="KW-0472">Membrane</keyword>
<keyword evidence="4" id="KW-1185">Reference proteome</keyword>
<evidence type="ECO:0000256" key="2">
    <source>
        <dbReference type="SAM" id="Phobius"/>
    </source>
</evidence>
<reference evidence="3 4" key="1">
    <citation type="submission" date="2023-11" db="EMBL/GenBank/DDBJ databases">
        <title>30 novel species of actinomycetes from the DSMZ collection.</title>
        <authorList>
            <person name="Nouioui I."/>
        </authorList>
    </citation>
    <scope>NUCLEOTIDE SEQUENCE [LARGE SCALE GENOMIC DNA]</scope>
    <source>
        <strain evidence="3 4">DSM 41524</strain>
    </source>
</reference>
<comment type="caution">
    <text evidence="3">The sequence shown here is derived from an EMBL/GenBank/DDBJ whole genome shotgun (WGS) entry which is preliminary data.</text>
</comment>
<feature type="region of interest" description="Disordered" evidence="1">
    <location>
        <begin position="722"/>
        <end position="755"/>
    </location>
</feature>
<name>A0ABU7Q3D5_9ACTN</name>
<feature type="transmembrane region" description="Helical" evidence="2">
    <location>
        <begin position="62"/>
        <end position="82"/>
    </location>
</feature>
<dbReference type="EMBL" id="JAZBJO010000021">
    <property type="protein sequence ID" value="MEE4595872.1"/>
    <property type="molecule type" value="Genomic_DNA"/>
</dbReference>
<feature type="transmembrane region" description="Helical" evidence="2">
    <location>
        <begin position="157"/>
        <end position="175"/>
    </location>
</feature>
<dbReference type="RefSeq" id="WP_330812215.1">
    <property type="nucleotide sequence ID" value="NZ_JAZBJO010000021.1"/>
</dbReference>
<dbReference type="Proteomes" id="UP001354709">
    <property type="component" value="Unassembled WGS sequence"/>
</dbReference>
<keyword evidence="2" id="KW-0812">Transmembrane</keyword>
<sequence>MSGTESRDPSARMRGLAARAAAWPVRALATALLIVVLVQLLGGHLFAVPRAGVWLLSILPDPYLRGVVVCWLLAVGGALLFFCGTRLGAYGRGHHTEPAGGSGDPSPARQRRRPVLTWVTVVTGAVLAAGALVPAAVIALGAAIGTDTMADLPPRDRVLLCASGLVGGLPPVEFARRVHRHARRRIAPVLSSPDDLGEQPYVLYLRPFSFDRTGYAMAPSYGRGSGLPVGRTLNVESLLASTTTFEELTAQKFSRFGKVIAVGRPGERLPFAGATRFYLPLEGWKPVVSDLIRRARLVLIVAGTSPGTLWEFTEAVRLLPASRLLLLIQDDQEGYDRFRRAVPTAFAERAGELGRSGAEPPEAPALPPYPPLHRPDRATTLPILQGIVHFDGAWSTEFERLDPTLVPARRRWSWVSYHLDRFVERLELRHPKTAADSRRTPRRPAVGWVVHGVFVIVVLMTVGLAALGIAIAVGVEIRTELSTMGRIGMALCSWWAALLGGALWRPLRRWAREHTTALLRSPAEIGPAPYVLFPRPRPEEPALYLHSPVRQGVNDFISPWLEFTVEEELAKTFAPLGRLIATGEPGEQGGLPGAVRLYLPPEGWRRALSEAISRAHLVVLVAGTGAEALWALTEALRVLPPARLLVLVRADPESYEAFRRAASEAFAERADDMKRSHGAAYQPPRFPRYPSGERGAAWRRGAPVRGVMRFTDDGNPVFLPFTPSPASNDSPRLELRQWIQSQLGPVREAPKDRTP</sequence>
<gene>
    <name evidence="3" type="ORF">V2J94_28940</name>
</gene>
<feature type="transmembrane region" description="Helical" evidence="2">
    <location>
        <begin position="448"/>
        <end position="475"/>
    </location>
</feature>
<evidence type="ECO:0000256" key="1">
    <source>
        <dbReference type="SAM" id="MobiDB-lite"/>
    </source>
</evidence>
<evidence type="ECO:0000313" key="4">
    <source>
        <dbReference type="Proteomes" id="UP001354709"/>
    </source>
</evidence>
<keyword evidence="2" id="KW-1133">Transmembrane helix</keyword>
<feature type="transmembrane region" description="Helical" evidence="2">
    <location>
        <begin position="115"/>
        <end position="145"/>
    </location>
</feature>
<proteinExistence type="predicted"/>